<sequence>MEDLFSLLIFIFVLIYVVVANREVVEKLTWQQRIGIAATFIMTIGFAVGCFYIGSQMLQNYIENGFIQMVIKIIMVIVVMTAAIKWMHLAFRKITNGLIGNDV</sequence>
<protein>
    <submittedName>
        <fullName evidence="2">Uncharacterized protein</fullName>
    </submittedName>
</protein>
<gene>
    <name evidence="2" type="ORF">AS180_06730</name>
</gene>
<feature type="transmembrane region" description="Helical" evidence="1">
    <location>
        <begin position="6"/>
        <end position="22"/>
    </location>
</feature>
<keyword evidence="1" id="KW-0472">Membrane</keyword>
<evidence type="ECO:0000313" key="3">
    <source>
        <dbReference type="Proteomes" id="UP000053681"/>
    </source>
</evidence>
<name>A0A0V8JPT5_9BACI</name>
<dbReference type="RefSeq" id="WP_025908245.1">
    <property type="nucleotide sequence ID" value="NZ_KQ758636.1"/>
</dbReference>
<evidence type="ECO:0000256" key="1">
    <source>
        <dbReference type="SAM" id="Phobius"/>
    </source>
</evidence>
<dbReference type="Proteomes" id="UP000053681">
    <property type="component" value="Unassembled WGS sequence"/>
</dbReference>
<comment type="caution">
    <text evidence="2">The sequence shown here is derived from an EMBL/GenBank/DDBJ whole genome shotgun (WGS) entry which is preliminary data.</text>
</comment>
<proteinExistence type="predicted"/>
<organism evidence="2 3">
    <name type="scientific">Priestia veravalensis</name>
    <dbReference type="NCBI Taxonomy" id="1414648"/>
    <lineage>
        <taxon>Bacteria</taxon>
        <taxon>Bacillati</taxon>
        <taxon>Bacillota</taxon>
        <taxon>Bacilli</taxon>
        <taxon>Bacillales</taxon>
        <taxon>Bacillaceae</taxon>
        <taxon>Priestia</taxon>
    </lineage>
</organism>
<feature type="transmembrane region" description="Helical" evidence="1">
    <location>
        <begin position="34"/>
        <end position="54"/>
    </location>
</feature>
<keyword evidence="1" id="KW-0812">Transmembrane</keyword>
<keyword evidence="1" id="KW-1133">Transmembrane helix</keyword>
<dbReference type="EMBL" id="LNQP01000017">
    <property type="protein sequence ID" value="KSU88672.1"/>
    <property type="molecule type" value="Genomic_DNA"/>
</dbReference>
<dbReference type="AlphaFoldDB" id="A0A0V8JPT5"/>
<accession>A0A0V8JPT5</accession>
<reference evidence="2 3" key="1">
    <citation type="submission" date="2015-11" db="EMBL/GenBank/DDBJ databases">
        <title>Bacillus caseinolyticus sp nov.</title>
        <authorList>
            <person name="Dastager S.G."/>
            <person name="Mawlankar R."/>
        </authorList>
    </citation>
    <scope>NUCLEOTIDE SEQUENCE [LARGE SCALE GENOMIC DNA]</scope>
    <source>
        <strain evidence="2 3">SGD-V-76</strain>
    </source>
</reference>
<evidence type="ECO:0000313" key="2">
    <source>
        <dbReference type="EMBL" id="KSU88672.1"/>
    </source>
</evidence>
<keyword evidence="3" id="KW-1185">Reference proteome</keyword>
<feature type="transmembrane region" description="Helical" evidence="1">
    <location>
        <begin position="66"/>
        <end position="84"/>
    </location>
</feature>